<keyword evidence="2" id="KW-1185">Reference proteome</keyword>
<gene>
    <name evidence="1" type="ORF">INT43_007163</name>
</gene>
<proteinExistence type="predicted"/>
<dbReference type="AlphaFoldDB" id="A0A8H7Q010"/>
<evidence type="ECO:0000313" key="1">
    <source>
        <dbReference type="EMBL" id="KAG2182236.1"/>
    </source>
</evidence>
<evidence type="ECO:0008006" key="3">
    <source>
        <dbReference type="Google" id="ProtNLM"/>
    </source>
</evidence>
<dbReference type="Pfam" id="PF09778">
    <property type="entry name" value="Guanylate_cyc_2"/>
    <property type="match status" value="1"/>
</dbReference>
<organism evidence="1 2">
    <name type="scientific">Mortierella isabellina</name>
    <name type="common">Filamentous fungus</name>
    <name type="synonym">Umbelopsis isabellina</name>
    <dbReference type="NCBI Taxonomy" id="91625"/>
    <lineage>
        <taxon>Eukaryota</taxon>
        <taxon>Fungi</taxon>
        <taxon>Fungi incertae sedis</taxon>
        <taxon>Mucoromycota</taxon>
        <taxon>Mucoromycotina</taxon>
        <taxon>Umbelopsidomycetes</taxon>
        <taxon>Umbelopsidales</taxon>
        <taxon>Umbelopsidaceae</taxon>
        <taxon>Umbelopsis</taxon>
    </lineage>
</organism>
<dbReference type="Proteomes" id="UP000654370">
    <property type="component" value="Unassembled WGS sequence"/>
</dbReference>
<protein>
    <recommendedName>
        <fullName evidence="3">Guanylyl cyclase</fullName>
    </recommendedName>
</protein>
<dbReference type="Gene3D" id="3.90.70.10">
    <property type="entry name" value="Cysteine proteinases"/>
    <property type="match status" value="1"/>
</dbReference>
<accession>A0A8H7Q010</accession>
<dbReference type="OrthoDB" id="206796at2759"/>
<sequence length="239" mass="27686">MAYEELSNDSKLVNYSRYDESIVPHVMQNSNWDCGIACIAMTLQALGKNIDLDDLRQQVHVNSVWTIDLAFLLRNYVEDFTYYTSFLGSRKEYQSNKFYQDNFSEDEKRVNKLFAIAKSCNVHVVRMLLPIDDFKRFLFCKKFAIITLVNARLLRCQICQEQKGCSASMCVGFDSILERMKGYEYIGHFITLINYDPNEDAFIYRDPAQQDKICVISADTFDAARQSIGTDNDCIVIRI</sequence>
<dbReference type="EMBL" id="JAEPQZ010000004">
    <property type="protein sequence ID" value="KAG2182236.1"/>
    <property type="molecule type" value="Genomic_DNA"/>
</dbReference>
<dbReference type="InterPro" id="IPR018616">
    <property type="entry name" value="GUCD1"/>
</dbReference>
<name>A0A8H7Q010_MORIS</name>
<comment type="caution">
    <text evidence="1">The sequence shown here is derived from an EMBL/GenBank/DDBJ whole genome shotgun (WGS) entry which is preliminary data.</text>
</comment>
<dbReference type="PANTHER" id="PTHR31400:SF1">
    <property type="entry name" value="PROTEIN GUCD1"/>
    <property type="match status" value="1"/>
</dbReference>
<evidence type="ECO:0000313" key="2">
    <source>
        <dbReference type="Proteomes" id="UP000654370"/>
    </source>
</evidence>
<dbReference type="PANTHER" id="PTHR31400">
    <property type="entry name" value="GUANYLYL CYCLASE DOMAIN CONTAINING PROTEIN 1 GUCD1"/>
    <property type="match status" value="1"/>
</dbReference>
<reference evidence="1" key="1">
    <citation type="submission" date="2020-12" db="EMBL/GenBank/DDBJ databases">
        <title>Metabolic potential, ecology and presence of endohyphal bacteria is reflected in genomic diversity of Mucoromycotina.</title>
        <authorList>
            <person name="Muszewska A."/>
            <person name="Okrasinska A."/>
            <person name="Steczkiewicz K."/>
            <person name="Drgas O."/>
            <person name="Orlowska M."/>
            <person name="Perlinska-Lenart U."/>
            <person name="Aleksandrzak-Piekarczyk T."/>
            <person name="Szatraj K."/>
            <person name="Zielenkiewicz U."/>
            <person name="Pilsyk S."/>
            <person name="Malc E."/>
            <person name="Mieczkowski P."/>
            <person name="Kruszewska J.S."/>
            <person name="Biernat P."/>
            <person name="Pawlowska J."/>
        </authorList>
    </citation>
    <scope>NUCLEOTIDE SEQUENCE</scope>
    <source>
        <strain evidence="1">WA0000067209</strain>
    </source>
</reference>